<dbReference type="EMBL" id="CAMXCT030002358">
    <property type="protein sequence ID" value="CAL4784929.1"/>
    <property type="molecule type" value="Genomic_DNA"/>
</dbReference>
<evidence type="ECO:0000313" key="5">
    <source>
        <dbReference type="EMBL" id="CAL1150992.1"/>
    </source>
</evidence>
<feature type="coiled-coil region" evidence="1">
    <location>
        <begin position="267"/>
        <end position="298"/>
    </location>
</feature>
<feature type="region of interest" description="Disordered" evidence="2">
    <location>
        <begin position="399"/>
        <end position="465"/>
    </location>
</feature>
<evidence type="ECO:0000256" key="3">
    <source>
        <dbReference type="SAM" id="Phobius"/>
    </source>
</evidence>
<protein>
    <submittedName>
        <fullName evidence="4">Uncharacterized protein</fullName>
    </submittedName>
</protein>
<gene>
    <name evidence="4" type="ORF">C1SCF055_LOCUS23981</name>
</gene>
<dbReference type="Proteomes" id="UP001152797">
    <property type="component" value="Unassembled WGS sequence"/>
</dbReference>
<name>A0A9P1CV08_9DINO</name>
<keyword evidence="6" id="KW-1185">Reference proteome</keyword>
<keyword evidence="3" id="KW-1133">Transmembrane helix</keyword>
<evidence type="ECO:0000313" key="4">
    <source>
        <dbReference type="EMBL" id="CAI3997617.1"/>
    </source>
</evidence>
<organism evidence="4">
    <name type="scientific">Cladocopium goreaui</name>
    <dbReference type="NCBI Taxonomy" id="2562237"/>
    <lineage>
        <taxon>Eukaryota</taxon>
        <taxon>Sar</taxon>
        <taxon>Alveolata</taxon>
        <taxon>Dinophyceae</taxon>
        <taxon>Suessiales</taxon>
        <taxon>Symbiodiniaceae</taxon>
        <taxon>Cladocopium</taxon>
    </lineage>
</organism>
<sequence length="918" mass="102978">MDRQDLLETPTYVRLKFFAEGRDGKAPPIKGSFRDVQIKSQSIEELSEVVVQWLGSPGAWQLATVANWPLTAEAMRRPTTERCPLVVHVWNSQEKLAEDVKKLKEFMATFGDEMEKRLKDMDAATDKKVKNVEDQVRQAEDYFNQTYLAGGNSVDVSHIKTQAGVRRQFFVMQAWMVILVNIFIALCIGSVSVIALEKANTCGPGLVVFYTPGVWLSRFPLQSLGDSKDVAAEEPQETGLPKDTDPDGETGAEESLLPAYSSYEFLCERMQQRMTNLQEALRQLEEEAEEAVEDTTRLPPKTAVAEEEFVEQRAAPFEREELEATEPRQDPNIDPHVDEVDAAVADGSSVAAETRLEAALEDSGSLLLFEPLSEFLRNQLHEKMAAMQQALEALATPRATPELQAERDSSCSDVKPSLEEAVPSKEAEEASDEKRDSSCSDAKPSLEEGPSEAVPSKEAEAFGERRPAVPDAEIFVEEPWLRLDCANSFLQQRLQEDLASLEDAVGRIGDFHEEPSRCTSPMEATFGALRARLQDNLREEEFTRFLDVLKGQVDRPEPCFTATQCSFPAWTSGPCQHPYEGMPLPELPILGSLRLREASQVPSQCRVPRAPRALQFTVPHMDFGRAADAVLEFSYAGVHRQEAVTKLLENRPLLLPLTDAKKSCRSLGRQGIHVSLLRLCETANFVLHPGCSVYTWSSGPTKIGFRLSGRETRSKDMMQWHMRYIAGLLEATLLERPKNPFSFMADLVACCQEVPKETGLEGARCFHLLWAEGLPPQALVSVRCGQKSRQASVEDLLAGRKRLEIGEGSLVQVQVLVRESMMGLPPPFVEEQLHQVQFPRPEICPFFSEFHWTNPLLLKGSSREYFWDLSRGHFPITTHLNNWISQFLVFFFSDFQSFSSHLSVSQNQVMRYTLSGCH</sequence>
<dbReference type="EMBL" id="CAMXCT020002358">
    <property type="protein sequence ID" value="CAL1150992.1"/>
    <property type="molecule type" value="Genomic_DNA"/>
</dbReference>
<comment type="caution">
    <text evidence="4">The sequence shown here is derived from an EMBL/GenBank/DDBJ whole genome shotgun (WGS) entry which is preliminary data.</text>
</comment>
<proteinExistence type="predicted"/>
<keyword evidence="1" id="KW-0175">Coiled coil</keyword>
<accession>A0A9P1CV08</accession>
<keyword evidence="3" id="KW-0472">Membrane</keyword>
<feature type="compositionally biased region" description="Basic and acidic residues" evidence="2">
    <location>
        <begin position="455"/>
        <end position="465"/>
    </location>
</feature>
<evidence type="ECO:0000313" key="6">
    <source>
        <dbReference type="Proteomes" id="UP001152797"/>
    </source>
</evidence>
<feature type="region of interest" description="Disordered" evidence="2">
    <location>
        <begin position="228"/>
        <end position="253"/>
    </location>
</feature>
<evidence type="ECO:0000256" key="1">
    <source>
        <dbReference type="SAM" id="Coils"/>
    </source>
</evidence>
<dbReference type="OrthoDB" id="447671at2759"/>
<reference evidence="4" key="1">
    <citation type="submission" date="2022-10" db="EMBL/GenBank/DDBJ databases">
        <authorList>
            <person name="Chen Y."/>
            <person name="Dougan E. K."/>
            <person name="Chan C."/>
            <person name="Rhodes N."/>
            <person name="Thang M."/>
        </authorList>
    </citation>
    <scope>NUCLEOTIDE SEQUENCE</scope>
</reference>
<dbReference type="EMBL" id="CAMXCT010002358">
    <property type="protein sequence ID" value="CAI3997617.1"/>
    <property type="molecule type" value="Genomic_DNA"/>
</dbReference>
<reference evidence="5" key="2">
    <citation type="submission" date="2024-04" db="EMBL/GenBank/DDBJ databases">
        <authorList>
            <person name="Chen Y."/>
            <person name="Shah S."/>
            <person name="Dougan E. K."/>
            <person name="Thang M."/>
            <person name="Chan C."/>
        </authorList>
    </citation>
    <scope>NUCLEOTIDE SEQUENCE [LARGE SCALE GENOMIC DNA]</scope>
</reference>
<feature type="compositionally biased region" description="Basic and acidic residues" evidence="2">
    <location>
        <begin position="404"/>
        <end position="438"/>
    </location>
</feature>
<feature type="transmembrane region" description="Helical" evidence="3">
    <location>
        <begin position="174"/>
        <end position="196"/>
    </location>
</feature>
<dbReference type="AlphaFoldDB" id="A0A9P1CV08"/>
<keyword evidence="3" id="KW-0812">Transmembrane</keyword>
<evidence type="ECO:0000256" key="2">
    <source>
        <dbReference type="SAM" id="MobiDB-lite"/>
    </source>
</evidence>